<proteinExistence type="predicted"/>
<dbReference type="InterPro" id="IPR029063">
    <property type="entry name" value="SAM-dependent_MTases_sf"/>
</dbReference>
<dbReference type="EMBL" id="PFNL01000027">
    <property type="protein sequence ID" value="PIZ47821.1"/>
    <property type="molecule type" value="Genomic_DNA"/>
</dbReference>
<comment type="caution">
    <text evidence="1">The sequence shown here is derived from an EMBL/GenBank/DDBJ whole genome shotgun (WGS) entry which is preliminary data.</text>
</comment>
<evidence type="ECO:0008006" key="3">
    <source>
        <dbReference type="Google" id="ProtNLM"/>
    </source>
</evidence>
<dbReference type="SUPFAM" id="SSF53335">
    <property type="entry name" value="S-adenosyl-L-methionine-dependent methyltransferases"/>
    <property type="match status" value="1"/>
</dbReference>
<sequence>MTYSCRICQNQKLFKVYEQDSYHIMKCPACGFGVLDPYPTISEAATIYHEGYFDDKKSPDFIKDAERKFKYVDAHIPRNARILDFGCGVGDFIGVAKSKGHELIGYDVSVFALRVVEVAYGIPTLLPPLSKQSIEPHSLDAIVAFDVIEHLPDFKETLEAFNYWLKDPTPAKTEGRVFMTMPNIDSWDTKLMGKYSYGYKKIPQHINYFSPKSISRVAHEAGFDVEEIKLWGFERSLDFVFSKLKLEGLRTLSHRLGISHLTFYYPMHDMMVHLKKSNAQ</sequence>
<dbReference type="PANTHER" id="PTHR43861:SF6">
    <property type="entry name" value="METHYLTRANSFERASE TYPE 11"/>
    <property type="match status" value="1"/>
</dbReference>
<dbReference type="Proteomes" id="UP000228920">
    <property type="component" value="Unassembled WGS sequence"/>
</dbReference>
<dbReference type="CDD" id="cd02440">
    <property type="entry name" value="AdoMet_MTases"/>
    <property type="match status" value="1"/>
</dbReference>
<dbReference type="Gene3D" id="3.40.50.150">
    <property type="entry name" value="Vaccinia Virus protein VP39"/>
    <property type="match status" value="1"/>
</dbReference>
<protein>
    <recommendedName>
        <fullName evidence="3">Class I SAM-dependent methyltransferase</fullName>
    </recommendedName>
</protein>
<gene>
    <name evidence="1" type="ORF">COY32_01070</name>
</gene>
<dbReference type="PANTHER" id="PTHR43861">
    <property type="entry name" value="TRANS-ACONITATE 2-METHYLTRANSFERASE-RELATED"/>
    <property type="match status" value="1"/>
</dbReference>
<accession>A0A2M7TLG7</accession>
<organism evidence="1 2">
    <name type="scientific">candidate division WWE3 bacterium CG_4_10_14_0_2_um_filter_41_14</name>
    <dbReference type="NCBI Taxonomy" id="1975072"/>
    <lineage>
        <taxon>Bacteria</taxon>
        <taxon>Katanobacteria</taxon>
    </lineage>
</organism>
<dbReference type="Pfam" id="PF13489">
    <property type="entry name" value="Methyltransf_23"/>
    <property type="match status" value="1"/>
</dbReference>
<reference evidence="2" key="1">
    <citation type="submission" date="2017-09" db="EMBL/GenBank/DDBJ databases">
        <title>Depth-based differentiation of microbial function through sediment-hosted aquifers and enrichment of novel symbionts in the deep terrestrial subsurface.</title>
        <authorList>
            <person name="Probst A.J."/>
            <person name="Ladd B."/>
            <person name="Jarett J.K."/>
            <person name="Geller-Mcgrath D.E."/>
            <person name="Sieber C.M.K."/>
            <person name="Emerson J.B."/>
            <person name="Anantharaman K."/>
            <person name="Thomas B.C."/>
            <person name="Malmstrom R."/>
            <person name="Stieglmeier M."/>
            <person name="Klingl A."/>
            <person name="Woyke T."/>
            <person name="Ryan C.M."/>
            <person name="Banfield J.F."/>
        </authorList>
    </citation>
    <scope>NUCLEOTIDE SEQUENCE [LARGE SCALE GENOMIC DNA]</scope>
</reference>
<name>A0A2M7TLG7_UNCKA</name>
<evidence type="ECO:0000313" key="2">
    <source>
        <dbReference type="Proteomes" id="UP000228920"/>
    </source>
</evidence>
<dbReference type="AlphaFoldDB" id="A0A2M7TLG7"/>
<evidence type="ECO:0000313" key="1">
    <source>
        <dbReference type="EMBL" id="PIZ47821.1"/>
    </source>
</evidence>